<dbReference type="InterPro" id="IPR027417">
    <property type="entry name" value="P-loop_NTPase"/>
</dbReference>
<keyword evidence="8" id="KW-1133">Transmembrane helix</keyword>
<keyword evidence="4" id="KW-0342">GTP-binding</keyword>
<keyword evidence="8" id="KW-0472">Membrane</keyword>
<dbReference type="Gene3D" id="3.40.50.300">
    <property type="entry name" value="P-loop containing nucleotide triphosphate hydrolases"/>
    <property type="match status" value="1"/>
</dbReference>
<dbReference type="InterPro" id="IPR003495">
    <property type="entry name" value="CobW/HypB/UreG_nucleotide-bd"/>
</dbReference>
<evidence type="ECO:0000256" key="4">
    <source>
        <dbReference type="ARBA" id="ARBA00023134"/>
    </source>
</evidence>
<feature type="domain" description="CobW/HypB/UreG nucleotide-binding" evidence="9">
    <location>
        <begin position="22"/>
        <end position="210"/>
    </location>
</feature>
<dbReference type="Pfam" id="PF07683">
    <property type="entry name" value="CobW_C"/>
    <property type="match status" value="1"/>
</dbReference>
<dbReference type="InterPro" id="IPR051316">
    <property type="entry name" value="Zinc-reg_GTPase_activator"/>
</dbReference>
<feature type="domain" description="CobW C-terminal" evidence="10">
    <location>
        <begin position="237"/>
        <end position="326"/>
    </location>
</feature>
<proteinExistence type="inferred from homology"/>
<dbReference type="PANTHER" id="PTHR13748:SF31">
    <property type="entry name" value="ZINC-REGULATED GTPASE METALLOPROTEIN ACTIVATOR 1A-RELATED"/>
    <property type="match status" value="1"/>
</dbReference>
<keyword evidence="12" id="KW-1185">Reference proteome</keyword>
<evidence type="ECO:0000259" key="10">
    <source>
        <dbReference type="Pfam" id="PF07683"/>
    </source>
</evidence>
<protein>
    <recommendedName>
        <fullName evidence="13">CobW/HypB/UreG nucleotide-binding domain-containing protein</fullName>
    </recommendedName>
</protein>
<evidence type="ECO:0000313" key="12">
    <source>
        <dbReference type="Proteomes" id="UP000267029"/>
    </source>
</evidence>
<accession>A0A0R3UJW6</accession>
<dbReference type="SUPFAM" id="SSF90002">
    <property type="entry name" value="Hypothetical protein YjiA, C-terminal domain"/>
    <property type="match status" value="1"/>
</dbReference>
<dbReference type="EMBL" id="UXSR01005415">
    <property type="protein sequence ID" value="VDD81830.1"/>
    <property type="molecule type" value="Genomic_DNA"/>
</dbReference>
<keyword evidence="2" id="KW-0378">Hydrolase</keyword>
<evidence type="ECO:0000256" key="5">
    <source>
        <dbReference type="ARBA" id="ARBA00023186"/>
    </source>
</evidence>
<dbReference type="STRING" id="53468.A0A0R3UJW6"/>
<keyword evidence="5" id="KW-0143">Chaperone</keyword>
<name>A0A0R3UJW6_MESCO</name>
<dbReference type="GO" id="GO:0016787">
    <property type="term" value="F:hydrolase activity"/>
    <property type="evidence" value="ECO:0007669"/>
    <property type="project" value="UniProtKB-KW"/>
</dbReference>
<dbReference type="Gene3D" id="3.30.1220.10">
    <property type="entry name" value="CobW-like, C-terminal domain"/>
    <property type="match status" value="1"/>
</dbReference>
<organism evidence="11 12">
    <name type="scientific">Mesocestoides corti</name>
    <name type="common">Flatworm</name>
    <dbReference type="NCBI Taxonomy" id="53468"/>
    <lineage>
        <taxon>Eukaryota</taxon>
        <taxon>Metazoa</taxon>
        <taxon>Spiralia</taxon>
        <taxon>Lophotrochozoa</taxon>
        <taxon>Platyhelminthes</taxon>
        <taxon>Cestoda</taxon>
        <taxon>Eucestoda</taxon>
        <taxon>Cyclophyllidea</taxon>
        <taxon>Mesocestoididae</taxon>
        <taxon>Mesocestoides</taxon>
    </lineage>
</organism>
<dbReference type="Pfam" id="PF02492">
    <property type="entry name" value="cobW"/>
    <property type="match status" value="1"/>
</dbReference>
<keyword evidence="3" id="KW-0862">Zinc</keyword>
<dbReference type="SUPFAM" id="SSF52540">
    <property type="entry name" value="P-loop containing nucleoside triphosphate hydrolases"/>
    <property type="match status" value="1"/>
</dbReference>
<dbReference type="GO" id="GO:0005737">
    <property type="term" value="C:cytoplasm"/>
    <property type="evidence" value="ECO:0007669"/>
    <property type="project" value="TreeGrafter"/>
</dbReference>
<sequence length="377" mass="41783">MSSDDIPTLVALNDNENISKVPVTIVTGFLGAGKTTLINYVLTASHGKRIAVILNDFGEGSAAESITSLDEDSLELCEQWLELRNGCLCCSLKDPGVKAIENLMKKRGKFDYIMLETTGLADPGPIASLFWMDESLCSQLALDGIITLVDAKYCLQNLTELDSCEVVNACERQIALADVLILNKIDLVDEEESHLLINHIKNINATARLLQTSHANTVVDDLRSSLISQKPHLDHTISTVTIDESIRPDRKKFEDFIENLLWEKNICNESNAAMDIMRAKGLIHFVDDETPSSIQCVNELYNIFPIAPMNAEKLGPIGVRLVFIGMLNLLNMTLHKVVVGMVLAFSKIMRTQKIASEPYIEQIRALSDVYSLHLALQ</sequence>
<evidence type="ECO:0000256" key="7">
    <source>
        <dbReference type="ARBA" id="ARBA00049117"/>
    </source>
</evidence>
<evidence type="ECO:0000256" key="3">
    <source>
        <dbReference type="ARBA" id="ARBA00022833"/>
    </source>
</evidence>
<dbReference type="InterPro" id="IPR011629">
    <property type="entry name" value="CobW-like_C"/>
</dbReference>
<keyword evidence="8" id="KW-0812">Transmembrane</keyword>
<reference evidence="11 12" key="1">
    <citation type="submission" date="2018-10" db="EMBL/GenBank/DDBJ databases">
        <authorList>
            <consortium name="Pathogen Informatics"/>
        </authorList>
    </citation>
    <scope>NUCLEOTIDE SEQUENCE [LARGE SCALE GENOMIC DNA]</scope>
</reference>
<keyword evidence="1" id="KW-0547">Nucleotide-binding</keyword>
<evidence type="ECO:0000256" key="8">
    <source>
        <dbReference type="SAM" id="Phobius"/>
    </source>
</evidence>
<comment type="similarity">
    <text evidence="6">Belongs to the SIMIBI class G3E GTPase family. ZNG1 subfamily.</text>
</comment>
<evidence type="ECO:0008006" key="13">
    <source>
        <dbReference type="Google" id="ProtNLM"/>
    </source>
</evidence>
<evidence type="ECO:0000256" key="1">
    <source>
        <dbReference type="ARBA" id="ARBA00022741"/>
    </source>
</evidence>
<evidence type="ECO:0000313" key="11">
    <source>
        <dbReference type="EMBL" id="VDD81830.1"/>
    </source>
</evidence>
<dbReference type="CDD" id="cd03112">
    <property type="entry name" value="CobW-like"/>
    <property type="match status" value="1"/>
</dbReference>
<dbReference type="GO" id="GO:0005525">
    <property type="term" value="F:GTP binding"/>
    <property type="evidence" value="ECO:0007669"/>
    <property type="project" value="UniProtKB-KW"/>
</dbReference>
<dbReference type="AlphaFoldDB" id="A0A0R3UJW6"/>
<dbReference type="InterPro" id="IPR036627">
    <property type="entry name" value="CobW-likC_sf"/>
</dbReference>
<dbReference type="OrthoDB" id="258627at2759"/>
<dbReference type="PANTHER" id="PTHR13748">
    <property type="entry name" value="COBW-RELATED"/>
    <property type="match status" value="1"/>
</dbReference>
<evidence type="ECO:0000259" key="9">
    <source>
        <dbReference type="Pfam" id="PF02492"/>
    </source>
</evidence>
<evidence type="ECO:0000256" key="6">
    <source>
        <dbReference type="ARBA" id="ARBA00034320"/>
    </source>
</evidence>
<evidence type="ECO:0000256" key="2">
    <source>
        <dbReference type="ARBA" id="ARBA00022801"/>
    </source>
</evidence>
<gene>
    <name evidence="11" type="ORF">MCOS_LOCUS7833</name>
</gene>
<feature type="transmembrane region" description="Helical" evidence="8">
    <location>
        <begin position="321"/>
        <end position="345"/>
    </location>
</feature>
<comment type="catalytic activity">
    <reaction evidence="7">
        <text>GTP + H2O = GDP + phosphate + H(+)</text>
        <dbReference type="Rhea" id="RHEA:19669"/>
        <dbReference type="ChEBI" id="CHEBI:15377"/>
        <dbReference type="ChEBI" id="CHEBI:15378"/>
        <dbReference type="ChEBI" id="CHEBI:37565"/>
        <dbReference type="ChEBI" id="CHEBI:43474"/>
        <dbReference type="ChEBI" id="CHEBI:58189"/>
    </reaction>
    <physiologicalReaction direction="left-to-right" evidence="7">
        <dbReference type="Rhea" id="RHEA:19670"/>
    </physiologicalReaction>
</comment>
<dbReference type="Proteomes" id="UP000267029">
    <property type="component" value="Unassembled WGS sequence"/>
</dbReference>